<dbReference type="InterPro" id="IPR005467">
    <property type="entry name" value="His_kinase_dom"/>
</dbReference>
<dbReference type="InterPro" id="IPR011006">
    <property type="entry name" value="CheY-like_superfamily"/>
</dbReference>
<dbReference type="Gene3D" id="3.40.50.2300">
    <property type="match status" value="1"/>
</dbReference>
<reference evidence="13 14" key="1">
    <citation type="submission" date="2017-06" db="EMBL/GenBank/DDBJ databases">
        <title>Sequencing and comparative analysis of myxobacterial genomes.</title>
        <authorList>
            <person name="Rupp O."/>
            <person name="Goesmann A."/>
            <person name="Sogaard-Andersen L."/>
        </authorList>
    </citation>
    <scope>NUCLEOTIDE SEQUENCE [LARGE SCALE GENOMIC DNA]</scope>
    <source>
        <strain evidence="13 14">DSM 14697</strain>
    </source>
</reference>
<evidence type="ECO:0000256" key="4">
    <source>
        <dbReference type="ARBA" id="ARBA00022679"/>
    </source>
</evidence>
<dbReference type="InterPro" id="IPR036097">
    <property type="entry name" value="HisK_dim/P_sf"/>
</dbReference>
<dbReference type="InterPro" id="IPR001789">
    <property type="entry name" value="Sig_transdc_resp-reg_receiver"/>
</dbReference>
<dbReference type="SMART" id="SM00387">
    <property type="entry name" value="HATPase_c"/>
    <property type="match status" value="1"/>
</dbReference>
<dbReference type="Gene3D" id="3.30.565.10">
    <property type="entry name" value="Histidine kinase-like ATPase, C-terminal domain"/>
    <property type="match status" value="1"/>
</dbReference>
<dbReference type="Pfam" id="PF00512">
    <property type="entry name" value="HisKA"/>
    <property type="match status" value="1"/>
</dbReference>
<dbReference type="AlphaFoldDB" id="A0A250K0U6"/>
<dbReference type="PANTHER" id="PTHR43065">
    <property type="entry name" value="SENSOR HISTIDINE KINASE"/>
    <property type="match status" value="1"/>
</dbReference>
<dbReference type="CDD" id="cd00082">
    <property type="entry name" value="HisKA"/>
    <property type="match status" value="1"/>
</dbReference>
<dbReference type="SUPFAM" id="SSF55874">
    <property type="entry name" value="ATPase domain of HSP90 chaperone/DNA topoisomerase II/histidine kinase"/>
    <property type="match status" value="1"/>
</dbReference>
<keyword evidence="4" id="KW-0808">Transferase</keyword>
<keyword evidence="14" id="KW-1185">Reference proteome</keyword>
<evidence type="ECO:0000256" key="8">
    <source>
        <dbReference type="ARBA" id="ARBA00023012"/>
    </source>
</evidence>
<dbReference type="Gene3D" id="1.10.287.130">
    <property type="match status" value="1"/>
</dbReference>
<dbReference type="InterPro" id="IPR035965">
    <property type="entry name" value="PAS-like_dom_sf"/>
</dbReference>
<dbReference type="EC" id="2.7.13.3" evidence="2"/>
<feature type="domain" description="Response regulatory" evidence="12">
    <location>
        <begin position="25"/>
        <end position="140"/>
    </location>
</feature>
<keyword evidence="3 9" id="KW-0597">Phosphoprotein</keyword>
<keyword evidence="6 13" id="KW-0418">Kinase</keyword>
<dbReference type="SMART" id="SM00448">
    <property type="entry name" value="REC"/>
    <property type="match status" value="1"/>
</dbReference>
<dbReference type="PROSITE" id="PS50110">
    <property type="entry name" value="RESPONSE_REGULATORY"/>
    <property type="match status" value="1"/>
</dbReference>
<evidence type="ECO:0000313" key="14">
    <source>
        <dbReference type="Proteomes" id="UP000217343"/>
    </source>
</evidence>
<dbReference type="PRINTS" id="PR00344">
    <property type="entry name" value="BCTRLSENSOR"/>
</dbReference>
<dbReference type="OrthoDB" id="9805967at2"/>
<evidence type="ECO:0000256" key="6">
    <source>
        <dbReference type="ARBA" id="ARBA00022777"/>
    </source>
</evidence>
<dbReference type="Proteomes" id="UP000217343">
    <property type="component" value="Chromosome"/>
</dbReference>
<evidence type="ECO:0000259" key="12">
    <source>
        <dbReference type="PROSITE" id="PS50110"/>
    </source>
</evidence>
<proteinExistence type="predicted"/>
<gene>
    <name evidence="13" type="ORF">MYMAC_005225</name>
</gene>
<evidence type="ECO:0000313" key="13">
    <source>
        <dbReference type="EMBL" id="ATB49578.1"/>
    </source>
</evidence>
<evidence type="ECO:0000256" key="7">
    <source>
        <dbReference type="ARBA" id="ARBA00022840"/>
    </source>
</evidence>
<dbReference type="InterPro" id="IPR036890">
    <property type="entry name" value="HATPase_C_sf"/>
</dbReference>
<evidence type="ECO:0000256" key="9">
    <source>
        <dbReference type="PROSITE-ProRule" id="PRU00169"/>
    </source>
</evidence>
<dbReference type="KEGG" id="mmas:MYMAC_005225"/>
<keyword evidence="5" id="KW-0547">Nucleotide-binding</keyword>
<evidence type="ECO:0000256" key="2">
    <source>
        <dbReference type="ARBA" id="ARBA00012438"/>
    </source>
</evidence>
<protein>
    <recommendedName>
        <fullName evidence="2">histidine kinase</fullName>
        <ecNumber evidence="2">2.7.13.3</ecNumber>
    </recommendedName>
</protein>
<organism evidence="13 14">
    <name type="scientific">Corallococcus macrosporus DSM 14697</name>
    <dbReference type="NCBI Taxonomy" id="1189310"/>
    <lineage>
        <taxon>Bacteria</taxon>
        <taxon>Pseudomonadati</taxon>
        <taxon>Myxococcota</taxon>
        <taxon>Myxococcia</taxon>
        <taxon>Myxococcales</taxon>
        <taxon>Cystobacterineae</taxon>
        <taxon>Myxococcaceae</taxon>
        <taxon>Corallococcus</taxon>
    </lineage>
</organism>
<dbReference type="InterPro" id="IPR003661">
    <property type="entry name" value="HisK_dim/P_dom"/>
</dbReference>
<dbReference type="SUPFAM" id="SSF55785">
    <property type="entry name" value="PYP-like sensor domain (PAS domain)"/>
    <property type="match status" value="1"/>
</dbReference>
<dbReference type="Pfam" id="PF02518">
    <property type="entry name" value="HATPase_c"/>
    <property type="match status" value="1"/>
</dbReference>
<dbReference type="InterPro" id="IPR003594">
    <property type="entry name" value="HATPase_dom"/>
</dbReference>
<dbReference type="RefSeq" id="WP_095960083.1">
    <property type="nucleotide sequence ID" value="NZ_CP022203.1"/>
</dbReference>
<dbReference type="Gene3D" id="3.30.450.20">
    <property type="entry name" value="PAS domain"/>
    <property type="match status" value="1"/>
</dbReference>
<dbReference type="GO" id="GO:0000155">
    <property type="term" value="F:phosphorelay sensor kinase activity"/>
    <property type="evidence" value="ECO:0007669"/>
    <property type="project" value="InterPro"/>
</dbReference>
<feature type="modified residue" description="4-aspartylphosphate" evidence="9">
    <location>
        <position position="74"/>
    </location>
</feature>
<evidence type="ECO:0000256" key="3">
    <source>
        <dbReference type="ARBA" id="ARBA00022553"/>
    </source>
</evidence>
<evidence type="ECO:0000256" key="5">
    <source>
        <dbReference type="ARBA" id="ARBA00022741"/>
    </source>
</evidence>
<keyword evidence="8" id="KW-0902">Two-component regulatory system</keyword>
<dbReference type="SUPFAM" id="SSF52172">
    <property type="entry name" value="CheY-like"/>
    <property type="match status" value="1"/>
</dbReference>
<dbReference type="EMBL" id="CP022203">
    <property type="protein sequence ID" value="ATB49578.1"/>
    <property type="molecule type" value="Genomic_DNA"/>
</dbReference>
<name>A0A250K0U6_9BACT</name>
<dbReference type="InterPro" id="IPR004358">
    <property type="entry name" value="Sig_transdc_His_kin-like_C"/>
</dbReference>
<keyword evidence="7" id="KW-0067">ATP-binding</keyword>
<dbReference type="PROSITE" id="PS50109">
    <property type="entry name" value="HIS_KIN"/>
    <property type="match status" value="1"/>
</dbReference>
<dbReference type="Pfam" id="PF00072">
    <property type="entry name" value="Response_reg"/>
    <property type="match status" value="1"/>
</dbReference>
<dbReference type="SUPFAM" id="SSF47384">
    <property type="entry name" value="Homodimeric domain of signal transducing histidine kinase"/>
    <property type="match status" value="1"/>
</dbReference>
<keyword evidence="10" id="KW-0175">Coiled coil</keyword>
<dbReference type="PANTHER" id="PTHR43065:SF10">
    <property type="entry name" value="PEROXIDE STRESS-ACTIVATED HISTIDINE KINASE MAK3"/>
    <property type="match status" value="1"/>
</dbReference>
<feature type="coiled-coil region" evidence="10">
    <location>
        <begin position="153"/>
        <end position="187"/>
    </location>
</feature>
<dbReference type="CDD" id="cd17569">
    <property type="entry name" value="REC_HupR-like"/>
    <property type="match status" value="1"/>
</dbReference>
<sequence length="533" mass="59172">MGSQAAYVHGQQAEAPREAEAPRGRLLLVDDEENILKSIRRVLRRGDWDIETATDAEQGLRAVEAFRPEVVISDFRMPGMNGVDFLTRVKQQQPRAQRIMLTGQADQQAIEEAINRSEIFRFISKPWNDSHLVLTVKSAFEQYALQAENERLYTVTQAQNAELKLLNADLEERVAQRTRMLSQAKREWELSFDCMETPLCVVRARDFAVRRANLAYADVAGRSIEEIPSDTTCYRYLFGRNEPCTGCPLPAAVESGKGARGEVRQGGRTFVVAAYPMAGDERVVCTYRDVTEEQSMTRRLIETEKMAAVGQLAGGVAHEINNPLGGILAFAQLMSRDAGRSEADLESLGLIEESALRCKRIVESLLKFSRHSRVEDRRPFDLSKCVEDAAVLFRAQLKSMPTVELSVGLAEELPKVYGDPGQLAQVVLNLLQNGLQALPAREGKLTLVTGREGDRCYFAVTDTGTGIEEKHLPRIFEPSFTTKAPGEGTGLGLSIAYRIVEDHGGSFHVDTQVGQGSCFTVFLPIPLQLERLP</sequence>
<dbReference type="GO" id="GO:0005524">
    <property type="term" value="F:ATP binding"/>
    <property type="evidence" value="ECO:0007669"/>
    <property type="project" value="UniProtKB-KW"/>
</dbReference>
<evidence type="ECO:0000256" key="1">
    <source>
        <dbReference type="ARBA" id="ARBA00000085"/>
    </source>
</evidence>
<comment type="catalytic activity">
    <reaction evidence="1">
        <text>ATP + protein L-histidine = ADP + protein N-phospho-L-histidine.</text>
        <dbReference type="EC" id="2.7.13.3"/>
    </reaction>
</comment>
<evidence type="ECO:0000256" key="10">
    <source>
        <dbReference type="SAM" id="Coils"/>
    </source>
</evidence>
<accession>A0A250K0U6</accession>
<dbReference type="SMART" id="SM00388">
    <property type="entry name" value="HisKA"/>
    <property type="match status" value="1"/>
</dbReference>
<evidence type="ECO:0000259" key="11">
    <source>
        <dbReference type="PROSITE" id="PS50109"/>
    </source>
</evidence>
<feature type="domain" description="Histidine kinase" evidence="11">
    <location>
        <begin position="315"/>
        <end position="527"/>
    </location>
</feature>